<evidence type="ECO:0000313" key="9">
    <source>
        <dbReference type="Proteomes" id="UP001442494"/>
    </source>
</evidence>
<accession>A0ABV0JLM3</accession>
<feature type="compositionally biased region" description="Polar residues" evidence="6">
    <location>
        <begin position="504"/>
        <end position="513"/>
    </location>
</feature>
<reference evidence="8 9" key="1">
    <citation type="submission" date="2022-04" db="EMBL/GenBank/DDBJ databases">
        <title>Positive selection, recombination, and allopatry shape intraspecific diversity of widespread and dominant cyanobacteria.</title>
        <authorList>
            <person name="Wei J."/>
            <person name="Shu W."/>
            <person name="Hu C."/>
        </authorList>
    </citation>
    <scope>NUCLEOTIDE SEQUENCE [LARGE SCALE GENOMIC DNA]</scope>
    <source>
        <strain evidence="8 9">GB2-A5</strain>
    </source>
</reference>
<dbReference type="CDD" id="cd03477">
    <property type="entry name" value="Rieske_YhfW_C"/>
    <property type="match status" value="1"/>
</dbReference>
<protein>
    <submittedName>
        <fullName evidence="8">FAD-dependent oxidoreductase</fullName>
    </submittedName>
</protein>
<dbReference type="Gene3D" id="3.50.50.60">
    <property type="entry name" value="FAD/NAD(P)-binding domain"/>
    <property type="match status" value="1"/>
</dbReference>
<dbReference type="PANTHER" id="PTHR13847:SF281">
    <property type="entry name" value="FAD DEPENDENT OXIDOREDUCTASE DOMAIN-CONTAINING PROTEIN"/>
    <property type="match status" value="1"/>
</dbReference>
<dbReference type="Gene3D" id="2.102.10.10">
    <property type="entry name" value="Rieske [2Fe-2S] iron-sulphur domain"/>
    <property type="match status" value="1"/>
</dbReference>
<gene>
    <name evidence="8" type="ORF">NDI37_07630</name>
</gene>
<evidence type="ECO:0000313" key="8">
    <source>
        <dbReference type="EMBL" id="MEP0864338.1"/>
    </source>
</evidence>
<evidence type="ECO:0000256" key="3">
    <source>
        <dbReference type="ARBA" id="ARBA00023004"/>
    </source>
</evidence>
<dbReference type="SUPFAM" id="SSF51905">
    <property type="entry name" value="FAD/NAD(P)-binding domain"/>
    <property type="match status" value="1"/>
</dbReference>
<dbReference type="Pfam" id="PF00355">
    <property type="entry name" value="Rieske"/>
    <property type="match status" value="1"/>
</dbReference>
<evidence type="ECO:0000256" key="1">
    <source>
        <dbReference type="ARBA" id="ARBA00022714"/>
    </source>
</evidence>
<dbReference type="EMBL" id="JAMPKK010000012">
    <property type="protein sequence ID" value="MEP0864338.1"/>
    <property type="molecule type" value="Genomic_DNA"/>
</dbReference>
<evidence type="ECO:0000256" key="2">
    <source>
        <dbReference type="ARBA" id="ARBA00022723"/>
    </source>
</evidence>
<dbReference type="RefSeq" id="WP_190421020.1">
    <property type="nucleotide sequence ID" value="NZ_JAMPKK010000012.1"/>
</dbReference>
<keyword evidence="3" id="KW-0408">Iron</keyword>
<dbReference type="SUPFAM" id="SSF50022">
    <property type="entry name" value="ISP domain"/>
    <property type="match status" value="1"/>
</dbReference>
<evidence type="ECO:0000256" key="4">
    <source>
        <dbReference type="ARBA" id="ARBA00023014"/>
    </source>
</evidence>
<dbReference type="InterPro" id="IPR036922">
    <property type="entry name" value="Rieske_2Fe-2S_sf"/>
</dbReference>
<proteinExistence type="predicted"/>
<dbReference type="Pfam" id="PF01266">
    <property type="entry name" value="DAO"/>
    <property type="match status" value="1"/>
</dbReference>
<dbReference type="InterPro" id="IPR038010">
    <property type="entry name" value="YhfW_C"/>
</dbReference>
<name>A0ABV0JLM3_9CYAN</name>
<dbReference type="PRINTS" id="PR00162">
    <property type="entry name" value="RIESKE"/>
</dbReference>
<dbReference type="PROSITE" id="PS51296">
    <property type="entry name" value="RIESKE"/>
    <property type="match status" value="1"/>
</dbReference>
<dbReference type="Gene3D" id="3.30.9.10">
    <property type="entry name" value="D-Amino Acid Oxidase, subunit A, domain 2"/>
    <property type="match status" value="1"/>
</dbReference>
<comment type="caution">
    <text evidence="8">The sequence shown here is derived from an EMBL/GenBank/DDBJ whole genome shotgun (WGS) entry which is preliminary data.</text>
</comment>
<feature type="domain" description="Rieske" evidence="7">
    <location>
        <begin position="420"/>
        <end position="502"/>
    </location>
</feature>
<sequence length="513" mass="55767">MSLPGTSVSVWLDTTTGNSFPQLADDIYVDVAIVGGGITGLTAALLLKRAGLTVAVIEASQIGSGVTGYTTAHITEAADERYKDLISSLGEENAKLVAESSRAAIERIAQFVSEEQIDCDFERVPGYLYTQKSPDVSEIESEAEAASKLGIPSALTKDVPLPFGVESAVLFPNQGQFNSLSYLQGLAKAITKDGESFIFENSFVVDITGDKPSRVSTEQGTVTAQNVIIATHTPIHDLSSLPDLYVMTTKIAPYRSYVLGVRLNSALPSGLFWDTDEPYHYTRSYKDLLIVGGEDHKTGEDVDTEDRFQHLEAYARSHFDVASIDYRWSAQLYEPVDGIPYIGKTAAHSHIYIATGYSGNGMTFGTVGGMLVSDLILERENPWSEVFDPNRVNLLASAQKFVTENLGVAKHFIADRLFKSDGEEPSEVQVGEGKILNIDGKKYAVYRDETGYLCSLSPVCTHAGCIVNWNNAENTWDCPCHGGRFSPTGEVLNGPPINDLDQKQLPNSYTSKG</sequence>
<feature type="region of interest" description="Disordered" evidence="6">
    <location>
        <begin position="491"/>
        <end position="513"/>
    </location>
</feature>
<dbReference type="Proteomes" id="UP001442494">
    <property type="component" value="Unassembled WGS sequence"/>
</dbReference>
<dbReference type="InterPro" id="IPR017941">
    <property type="entry name" value="Rieske_2Fe-2S"/>
</dbReference>
<dbReference type="InterPro" id="IPR036188">
    <property type="entry name" value="FAD/NAD-bd_sf"/>
</dbReference>
<keyword evidence="9" id="KW-1185">Reference proteome</keyword>
<keyword evidence="4" id="KW-0411">Iron-sulfur</keyword>
<keyword evidence="2" id="KW-0479">Metal-binding</keyword>
<dbReference type="InterPro" id="IPR006076">
    <property type="entry name" value="FAD-dep_OxRdtase"/>
</dbReference>
<dbReference type="InterPro" id="IPR005805">
    <property type="entry name" value="Rieske_Fe-S_prot_C"/>
</dbReference>
<keyword evidence="1" id="KW-0001">2Fe-2S</keyword>
<keyword evidence="5" id="KW-1015">Disulfide bond</keyword>
<organism evidence="8 9">
    <name type="scientific">Funiculus sociatus GB2-A5</name>
    <dbReference type="NCBI Taxonomy" id="2933946"/>
    <lineage>
        <taxon>Bacteria</taxon>
        <taxon>Bacillati</taxon>
        <taxon>Cyanobacteriota</taxon>
        <taxon>Cyanophyceae</taxon>
        <taxon>Coleofasciculales</taxon>
        <taxon>Coleofasciculaceae</taxon>
        <taxon>Funiculus</taxon>
    </lineage>
</organism>
<dbReference type="PANTHER" id="PTHR13847">
    <property type="entry name" value="SARCOSINE DEHYDROGENASE-RELATED"/>
    <property type="match status" value="1"/>
</dbReference>
<evidence type="ECO:0000259" key="7">
    <source>
        <dbReference type="PROSITE" id="PS51296"/>
    </source>
</evidence>
<evidence type="ECO:0000256" key="5">
    <source>
        <dbReference type="ARBA" id="ARBA00023157"/>
    </source>
</evidence>
<evidence type="ECO:0000256" key="6">
    <source>
        <dbReference type="SAM" id="MobiDB-lite"/>
    </source>
</evidence>